<keyword evidence="3" id="KW-1185">Reference proteome</keyword>
<organism evidence="4">
    <name type="scientific">Gongylonema pulchrum</name>
    <dbReference type="NCBI Taxonomy" id="637853"/>
    <lineage>
        <taxon>Eukaryota</taxon>
        <taxon>Metazoa</taxon>
        <taxon>Ecdysozoa</taxon>
        <taxon>Nematoda</taxon>
        <taxon>Chromadorea</taxon>
        <taxon>Rhabditida</taxon>
        <taxon>Spirurina</taxon>
        <taxon>Spiruromorpha</taxon>
        <taxon>Spiruroidea</taxon>
        <taxon>Gongylonematidae</taxon>
        <taxon>Gongylonema</taxon>
    </lineage>
</organism>
<dbReference type="OrthoDB" id="418412at2759"/>
<dbReference type="PANTHER" id="PTHR11943">
    <property type="entry name" value="GALACTOSE-1-PHOSPHATE URIDYLYLTRANSFERASE"/>
    <property type="match status" value="1"/>
</dbReference>
<evidence type="ECO:0000259" key="1">
    <source>
        <dbReference type="Pfam" id="PF02744"/>
    </source>
</evidence>
<evidence type="ECO:0000313" key="2">
    <source>
        <dbReference type="EMBL" id="VDN35833.1"/>
    </source>
</evidence>
<dbReference type="InterPro" id="IPR005850">
    <property type="entry name" value="GalP_Utransf_C"/>
</dbReference>
<evidence type="ECO:0000313" key="4">
    <source>
        <dbReference type="WBParaSite" id="GPUH_0002035901-mRNA-1"/>
    </source>
</evidence>
<dbReference type="PANTHER" id="PTHR11943:SF1">
    <property type="entry name" value="GALACTOSE-1-PHOSPHATE URIDYLYLTRANSFERASE"/>
    <property type="match status" value="1"/>
</dbReference>
<dbReference type="GO" id="GO:0008108">
    <property type="term" value="F:UDP-glucose:hexose-1-phosphate uridylyltransferase activity"/>
    <property type="evidence" value="ECO:0007669"/>
    <property type="project" value="InterPro"/>
</dbReference>
<dbReference type="GO" id="GO:0005737">
    <property type="term" value="C:cytoplasm"/>
    <property type="evidence" value="ECO:0007669"/>
    <property type="project" value="TreeGrafter"/>
</dbReference>
<dbReference type="Gene3D" id="3.30.428.10">
    <property type="entry name" value="HIT-like"/>
    <property type="match status" value="1"/>
</dbReference>
<dbReference type="AlphaFoldDB" id="A0A183EH93"/>
<proteinExistence type="predicted"/>
<name>A0A183EH93_9BILA</name>
<protein>
    <submittedName>
        <fullName evidence="4">GalP_UDP_tr_C domain-containing protein</fullName>
    </submittedName>
</protein>
<gene>
    <name evidence="2" type="ORF">GPUH_LOCUS20334</name>
</gene>
<sequence length="61" mass="7055">MGWQGAPTGRYLNEDRSFWTLHAVYMPPLLRSSTVKKFVAGYELVCEPQRDMTPEKVNPRV</sequence>
<dbReference type="Pfam" id="PF02744">
    <property type="entry name" value="GalP_UDP_tr_C"/>
    <property type="match status" value="1"/>
</dbReference>
<accession>A0A183EH93</accession>
<dbReference type="EMBL" id="UYRT01090236">
    <property type="protein sequence ID" value="VDN35833.1"/>
    <property type="molecule type" value="Genomic_DNA"/>
</dbReference>
<reference evidence="4" key="1">
    <citation type="submission" date="2016-06" db="UniProtKB">
        <authorList>
            <consortium name="WormBaseParasite"/>
        </authorList>
    </citation>
    <scope>IDENTIFICATION</scope>
</reference>
<dbReference type="WBParaSite" id="GPUH_0002035901-mRNA-1">
    <property type="protein sequence ID" value="GPUH_0002035901-mRNA-1"/>
    <property type="gene ID" value="GPUH_0002035901"/>
</dbReference>
<dbReference type="GO" id="GO:0008270">
    <property type="term" value="F:zinc ion binding"/>
    <property type="evidence" value="ECO:0007669"/>
    <property type="project" value="InterPro"/>
</dbReference>
<dbReference type="InterPro" id="IPR036265">
    <property type="entry name" value="HIT-like_sf"/>
</dbReference>
<dbReference type="InterPro" id="IPR001937">
    <property type="entry name" value="GalP_UDPtransf1"/>
</dbReference>
<dbReference type="Proteomes" id="UP000271098">
    <property type="component" value="Unassembled WGS sequence"/>
</dbReference>
<reference evidence="2 3" key="2">
    <citation type="submission" date="2018-11" db="EMBL/GenBank/DDBJ databases">
        <authorList>
            <consortium name="Pathogen Informatics"/>
        </authorList>
    </citation>
    <scope>NUCLEOTIDE SEQUENCE [LARGE SCALE GENOMIC DNA]</scope>
</reference>
<dbReference type="GO" id="GO:0033499">
    <property type="term" value="P:galactose catabolic process via UDP-galactose, Leloir pathway"/>
    <property type="evidence" value="ECO:0007669"/>
    <property type="project" value="TreeGrafter"/>
</dbReference>
<evidence type="ECO:0000313" key="3">
    <source>
        <dbReference type="Proteomes" id="UP000271098"/>
    </source>
</evidence>
<dbReference type="SUPFAM" id="SSF54197">
    <property type="entry name" value="HIT-like"/>
    <property type="match status" value="1"/>
</dbReference>
<feature type="domain" description="Galactose-1-phosphate uridyl transferase C-terminal" evidence="1">
    <location>
        <begin position="1"/>
        <end position="58"/>
    </location>
</feature>